<dbReference type="PhylomeDB" id="T1ILD8"/>
<dbReference type="Proteomes" id="UP000014500">
    <property type="component" value="Unassembled WGS sequence"/>
</dbReference>
<keyword evidence="6" id="KW-1185">Reference proteome</keyword>
<dbReference type="eggNOG" id="KOG0619">
    <property type="taxonomic scope" value="Eukaryota"/>
</dbReference>
<evidence type="ECO:0000256" key="4">
    <source>
        <dbReference type="SAM" id="SignalP"/>
    </source>
</evidence>
<keyword evidence="3" id="KW-0472">Membrane</keyword>
<keyword evidence="2" id="KW-0677">Repeat</keyword>
<feature type="signal peptide" evidence="4">
    <location>
        <begin position="1"/>
        <end position="15"/>
    </location>
</feature>
<feature type="chain" id="PRO_5012542572" evidence="4">
    <location>
        <begin position="16"/>
        <end position="451"/>
    </location>
</feature>
<protein>
    <submittedName>
        <fullName evidence="5">Uncharacterized protein</fullName>
    </submittedName>
</protein>
<dbReference type="PROSITE" id="PS51450">
    <property type="entry name" value="LRR"/>
    <property type="match status" value="1"/>
</dbReference>
<reference evidence="6" key="1">
    <citation type="submission" date="2011-05" db="EMBL/GenBank/DDBJ databases">
        <authorList>
            <person name="Richards S.R."/>
            <person name="Qu J."/>
            <person name="Jiang H."/>
            <person name="Jhangiani S.N."/>
            <person name="Agravi P."/>
            <person name="Goodspeed R."/>
            <person name="Gross S."/>
            <person name="Mandapat C."/>
            <person name="Jackson L."/>
            <person name="Mathew T."/>
            <person name="Pu L."/>
            <person name="Thornton R."/>
            <person name="Saada N."/>
            <person name="Wilczek-Boney K.B."/>
            <person name="Lee S."/>
            <person name="Kovar C."/>
            <person name="Wu Y."/>
            <person name="Scherer S.E."/>
            <person name="Worley K.C."/>
            <person name="Muzny D.M."/>
            <person name="Gibbs R."/>
        </authorList>
    </citation>
    <scope>NUCLEOTIDE SEQUENCE</scope>
    <source>
        <strain evidence="6">Brora</strain>
    </source>
</reference>
<sequence length="451" mass="52175">MTFGVMFLAMALCSGEDGNLLDLEWICDRDKDSTLNFYEFIWICVVLGGFSCTYFLLATREMPKTTSQQWRRLAYLYNLWNRVYRRKRLLWPYTPLTDKRKQTHIKTDYHIKPIQIDLNILIFCDIKYYVIQANRTHGPVSMNNMVKIIVASGTFLVFLTCATSYPHCTSMMTDSCVCITQKNSISPTCFGVSTGDHLKQKFAHLTDVDAQSIAITNCNQLTSLPSRVFLTVKTKNLIIQKTSLSLIENNAFKGYEFESSLETLNFNENNFEYFNFMSLTNLKQLHGLRITNDNLMELTENAFSHFLLLEYIDLSHNQINHLGKNAFYNLPLIRLIDLRANKLKTIDEHVFNLNDTKHPVTLLLNNNEIANIHKNAFTDLRIENLELENNKLETLRQDVFEPLLDYFDSSPSESGILYVKDVFEPLLDYFDSSPSESGILYVKEILPKSHC</sequence>
<dbReference type="SMART" id="SM00369">
    <property type="entry name" value="LRR_TYP"/>
    <property type="match status" value="5"/>
</dbReference>
<evidence type="ECO:0000313" key="5">
    <source>
        <dbReference type="EnsemblMetazoa" id="SMAR001762-PA"/>
    </source>
</evidence>
<dbReference type="AlphaFoldDB" id="T1ILD8"/>
<reference evidence="5" key="2">
    <citation type="submission" date="2015-02" db="UniProtKB">
        <authorList>
            <consortium name="EnsemblMetazoa"/>
        </authorList>
    </citation>
    <scope>IDENTIFICATION</scope>
</reference>
<dbReference type="InterPro" id="IPR001611">
    <property type="entry name" value="Leu-rich_rpt"/>
</dbReference>
<dbReference type="PANTHER" id="PTHR24366:SF96">
    <property type="entry name" value="LEUCINE RICH REPEAT CONTAINING 53"/>
    <property type="match status" value="1"/>
</dbReference>
<evidence type="ECO:0000313" key="6">
    <source>
        <dbReference type="Proteomes" id="UP000014500"/>
    </source>
</evidence>
<keyword evidence="3" id="KW-0812">Transmembrane</keyword>
<dbReference type="STRING" id="126957.T1ILD8"/>
<proteinExistence type="predicted"/>
<dbReference type="Pfam" id="PF13855">
    <property type="entry name" value="LRR_8"/>
    <property type="match status" value="1"/>
</dbReference>
<evidence type="ECO:0000256" key="1">
    <source>
        <dbReference type="ARBA" id="ARBA00022614"/>
    </source>
</evidence>
<evidence type="ECO:0000256" key="3">
    <source>
        <dbReference type="SAM" id="Phobius"/>
    </source>
</evidence>
<dbReference type="InterPro" id="IPR003591">
    <property type="entry name" value="Leu-rich_rpt_typical-subtyp"/>
</dbReference>
<dbReference type="EnsemblMetazoa" id="SMAR001762-RA">
    <property type="protein sequence ID" value="SMAR001762-PA"/>
    <property type="gene ID" value="SMAR001762"/>
</dbReference>
<dbReference type="InterPro" id="IPR032675">
    <property type="entry name" value="LRR_dom_sf"/>
</dbReference>
<accession>T1ILD8</accession>
<dbReference type="SUPFAM" id="SSF52058">
    <property type="entry name" value="L domain-like"/>
    <property type="match status" value="1"/>
</dbReference>
<keyword evidence="4" id="KW-0732">Signal</keyword>
<keyword evidence="1" id="KW-0433">Leucine-rich repeat</keyword>
<feature type="transmembrane region" description="Helical" evidence="3">
    <location>
        <begin position="39"/>
        <end position="57"/>
    </location>
</feature>
<keyword evidence="3" id="KW-1133">Transmembrane helix</keyword>
<dbReference type="PANTHER" id="PTHR24366">
    <property type="entry name" value="IG(IMMUNOGLOBULIN) AND LRR(LEUCINE RICH REPEAT) DOMAINS"/>
    <property type="match status" value="1"/>
</dbReference>
<organism evidence="5 6">
    <name type="scientific">Strigamia maritima</name>
    <name type="common">European centipede</name>
    <name type="synonym">Geophilus maritimus</name>
    <dbReference type="NCBI Taxonomy" id="126957"/>
    <lineage>
        <taxon>Eukaryota</taxon>
        <taxon>Metazoa</taxon>
        <taxon>Ecdysozoa</taxon>
        <taxon>Arthropoda</taxon>
        <taxon>Myriapoda</taxon>
        <taxon>Chilopoda</taxon>
        <taxon>Pleurostigmophora</taxon>
        <taxon>Geophilomorpha</taxon>
        <taxon>Linotaeniidae</taxon>
        <taxon>Strigamia</taxon>
    </lineage>
</organism>
<dbReference type="Gene3D" id="3.80.10.10">
    <property type="entry name" value="Ribonuclease Inhibitor"/>
    <property type="match status" value="1"/>
</dbReference>
<dbReference type="EMBL" id="JH430796">
    <property type="status" value="NOT_ANNOTATED_CDS"/>
    <property type="molecule type" value="Genomic_DNA"/>
</dbReference>
<evidence type="ECO:0000256" key="2">
    <source>
        <dbReference type="ARBA" id="ARBA00022737"/>
    </source>
</evidence>
<dbReference type="HOGENOM" id="CLU_607385_0_0_1"/>
<name>T1ILD8_STRMM</name>